<evidence type="ECO:0000313" key="1">
    <source>
        <dbReference type="EMBL" id="KAK8196792.1"/>
    </source>
</evidence>
<reference evidence="1" key="1">
    <citation type="submission" date="2024-02" db="EMBL/GenBank/DDBJ databases">
        <title>Metagenome Assembled Genome of Zalaria obscura JY119.</title>
        <authorList>
            <person name="Vighnesh L."/>
            <person name="Jagadeeshwari U."/>
            <person name="Venkata Ramana C."/>
            <person name="Sasikala C."/>
        </authorList>
    </citation>
    <scope>NUCLEOTIDE SEQUENCE</scope>
    <source>
        <strain evidence="1">JY119</strain>
    </source>
</reference>
<evidence type="ECO:0000313" key="2">
    <source>
        <dbReference type="Proteomes" id="UP001320706"/>
    </source>
</evidence>
<organism evidence="1 2">
    <name type="scientific">Zalaria obscura</name>
    <dbReference type="NCBI Taxonomy" id="2024903"/>
    <lineage>
        <taxon>Eukaryota</taxon>
        <taxon>Fungi</taxon>
        <taxon>Dikarya</taxon>
        <taxon>Ascomycota</taxon>
        <taxon>Pezizomycotina</taxon>
        <taxon>Dothideomycetes</taxon>
        <taxon>Dothideomycetidae</taxon>
        <taxon>Dothideales</taxon>
        <taxon>Zalariaceae</taxon>
        <taxon>Zalaria</taxon>
    </lineage>
</organism>
<accession>A0ACC3S790</accession>
<gene>
    <name evidence="1" type="ORF">M8818_006959</name>
</gene>
<name>A0ACC3S790_9PEZI</name>
<dbReference type="EMBL" id="JAMKPW020000041">
    <property type="protein sequence ID" value="KAK8196792.1"/>
    <property type="molecule type" value="Genomic_DNA"/>
</dbReference>
<dbReference type="Proteomes" id="UP001320706">
    <property type="component" value="Unassembled WGS sequence"/>
</dbReference>
<comment type="caution">
    <text evidence="1">The sequence shown here is derived from an EMBL/GenBank/DDBJ whole genome shotgun (WGS) entry which is preliminary data.</text>
</comment>
<proteinExistence type="predicted"/>
<protein>
    <submittedName>
        <fullName evidence="1">Uncharacterized protein</fullName>
    </submittedName>
</protein>
<keyword evidence="2" id="KW-1185">Reference proteome</keyword>
<sequence>MASSSPSRGDLSSPTRQLQREERQEERKLRRQSSHHSPRQSPYRGVNDSPSRQLYEEFSRLFVEEDRAFRIRLDEHAAEQERLHKLALAQSAAEHERVRQNAERARERVELEIERERKRREEEERHALEAERKAKAERESAERRRALEEVQKRQEEERRRAEEEKALQDAKTKLEDQRRRNEEEDARRKKEQEEARREALEEEAAAAKAKAQAEAEASKPSPAPVTNGTAVKQAAPPSIPQAVASTPAASTAPPSNLPKSDSEALHQRYLDLHKRLKEMRNLVLTEGKKLPSLKTQLGDWRRQINKSMGMLTTDKTKNRKPIRDITDILTAASRMSELSIDVSPYIISYPIPPGTSVQAPGVLLYLMNIFAKAVVRQCISEGWVSAKAADPIGVIGISVFAQRPFKLEGTIPLIDILLAKFHFTCPVLFGVHGNEKTPSGRARIGWGREDGEWVSPQAHLQRQTGLAAGYAALTLRDFSKSKNDNPYPPRHYWTALAKITNVPSEQIQPTHFVVLKGLVDGNVERFVNFYGQAAIAALKRALVDFPSTAPDSSAKLAIQTLPEVFKKDMRVTLA</sequence>